<dbReference type="InterPro" id="IPR016035">
    <property type="entry name" value="Acyl_Trfase/lysoPLipase"/>
</dbReference>
<feature type="region of interest" description="Disordered" evidence="1">
    <location>
        <begin position="793"/>
        <end position="817"/>
    </location>
</feature>
<feature type="region of interest" description="Disordered" evidence="1">
    <location>
        <begin position="749"/>
        <end position="775"/>
    </location>
</feature>
<dbReference type="SUPFAM" id="SSF52151">
    <property type="entry name" value="FabD/lysophospholipase-like"/>
    <property type="match status" value="1"/>
</dbReference>
<evidence type="ECO:0000256" key="1">
    <source>
        <dbReference type="SAM" id="MobiDB-lite"/>
    </source>
</evidence>
<keyword evidence="3" id="KW-1185">Reference proteome</keyword>
<feature type="region of interest" description="Disordered" evidence="1">
    <location>
        <begin position="851"/>
        <end position="914"/>
    </location>
</feature>
<sequence>MGCGSGKAVVSKSTLQATVKSVTSPEDRPNRGTPVANQHGRTRPEVGTPHGMAASAPLLLWPELGVYRALHQLGLLDKIDSIGSVSGGTWLSCIYMFARTFQGSPVTTEQLLYGAASAPSELSMAQLQKPVPAAASGMVQGDSDKLLAELTVEFLGQEWEVWPHIMSRWLLRYFDELKSFANYLALDDQQVESIKARNPELEKKSFLTLRPDRRQAYVMCGVVQAPLLYLATNDNVVSLQMTADFVGSPFYPNNAQVQYQKAPICPCDKCLYKCCTMKRTVGGGFVESFAFGGAAPSGKGQMGGEGVSVGAPEKPFSLPYACGISSWAPGQLGNSTDILAEIGNIRKPYWPMLPRLGTTAEQPQPALMYELADGGLIDNSGILSQLQRKASRIVATFPAEHAINESYDWANATATSFDPKTAGVCDTLYVLFGYPGSHYNNNDQVFEQGLLLPLAKAIRALVLAGKPVVLKKTFKVLPNEWWGIEGNCDVEIVMIYNEVCKDFQDQLPADTQQELAKGKDGAFKNYPHYSTLFNNPPDCLGLTTPQVNLLAAQAEYTVKMHAQLLEDLLDGCTTPGKMPLAWFECRSAAEETRHRSQSAEFVVVQFRGSFVPSRTFFLLMDRSFRALCETWVEPELVPKFRLDSPPLPAILGFTELSPKHLQMQVASEEERQRWKQQGSAEVVNAKDQAKILKILTAVEEKQAAIDAYSHKHLTTRSVHVNGKQVLCHARAVMALAKFSEDLAKALKEQGTPVESALESPEDTPKGDAGRSPTLKGAPGASLGFSFLTQLGLSSASSSSTGSPPSPRAERAEADGADGGARFLFGGTCLRPHKEGSLGCRSVEERVEAGRRLRASKLKPKPHGGDEPPLAPRDAASSLMRSAAAAVVWSSPSPSHEASRGVERLKGTDEGAVQR</sequence>
<dbReference type="EMBL" id="CAXAMN010022017">
    <property type="protein sequence ID" value="CAK9065526.1"/>
    <property type="molecule type" value="Genomic_DNA"/>
</dbReference>
<gene>
    <name evidence="2" type="ORF">CCMP2556_LOCUS32209</name>
</gene>
<dbReference type="Gene3D" id="3.40.1090.10">
    <property type="entry name" value="Cytosolic phospholipase A2 catalytic domain"/>
    <property type="match status" value="1"/>
</dbReference>
<name>A0ABP0NPX6_9DINO</name>
<feature type="compositionally biased region" description="Low complexity" evidence="1">
    <location>
        <begin position="874"/>
        <end position="894"/>
    </location>
</feature>
<proteinExistence type="predicted"/>
<feature type="compositionally biased region" description="Low complexity" evidence="1">
    <location>
        <begin position="793"/>
        <end position="802"/>
    </location>
</feature>
<accession>A0ABP0NPX6</accession>
<feature type="region of interest" description="Disordered" evidence="1">
    <location>
        <begin position="1"/>
        <end position="48"/>
    </location>
</feature>
<comment type="caution">
    <text evidence="2">The sequence shown here is derived from an EMBL/GenBank/DDBJ whole genome shotgun (WGS) entry which is preliminary data.</text>
</comment>
<feature type="compositionally biased region" description="Polar residues" evidence="1">
    <location>
        <begin position="11"/>
        <end position="24"/>
    </location>
</feature>
<organism evidence="2 3">
    <name type="scientific">Durusdinium trenchii</name>
    <dbReference type="NCBI Taxonomy" id="1381693"/>
    <lineage>
        <taxon>Eukaryota</taxon>
        <taxon>Sar</taxon>
        <taxon>Alveolata</taxon>
        <taxon>Dinophyceae</taxon>
        <taxon>Suessiales</taxon>
        <taxon>Symbiodiniaceae</taxon>
        <taxon>Durusdinium</taxon>
    </lineage>
</organism>
<evidence type="ECO:0000313" key="2">
    <source>
        <dbReference type="EMBL" id="CAK9065526.1"/>
    </source>
</evidence>
<evidence type="ECO:0000313" key="3">
    <source>
        <dbReference type="Proteomes" id="UP001642484"/>
    </source>
</evidence>
<feature type="compositionally biased region" description="Basic and acidic residues" evidence="1">
    <location>
        <begin position="896"/>
        <end position="908"/>
    </location>
</feature>
<reference evidence="2 3" key="1">
    <citation type="submission" date="2024-02" db="EMBL/GenBank/DDBJ databases">
        <authorList>
            <person name="Chen Y."/>
            <person name="Shah S."/>
            <person name="Dougan E. K."/>
            <person name="Thang M."/>
            <person name="Chan C."/>
        </authorList>
    </citation>
    <scope>NUCLEOTIDE SEQUENCE [LARGE SCALE GENOMIC DNA]</scope>
</reference>
<protein>
    <recommendedName>
        <fullName evidence="4">PLA2c domain-containing protein</fullName>
    </recommendedName>
</protein>
<feature type="compositionally biased region" description="Basic residues" evidence="1">
    <location>
        <begin position="851"/>
        <end position="861"/>
    </location>
</feature>
<evidence type="ECO:0008006" key="4">
    <source>
        <dbReference type="Google" id="ProtNLM"/>
    </source>
</evidence>
<dbReference type="Proteomes" id="UP001642484">
    <property type="component" value="Unassembled WGS sequence"/>
</dbReference>